<keyword evidence="1" id="KW-0812">Transmembrane</keyword>
<feature type="transmembrane region" description="Helical" evidence="1">
    <location>
        <begin position="237"/>
        <end position="258"/>
    </location>
</feature>
<feature type="transmembrane region" description="Helical" evidence="1">
    <location>
        <begin position="186"/>
        <end position="207"/>
    </location>
</feature>
<feature type="transmembrane region" description="Helical" evidence="1">
    <location>
        <begin position="157"/>
        <end position="179"/>
    </location>
</feature>
<feature type="transmembrane region" description="Helical" evidence="1">
    <location>
        <begin position="72"/>
        <end position="93"/>
    </location>
</feature>
<organism evidence="2 3">
    <name type="scientific">Paeniglutamicibacter sulfureus</name>
    <dbReference type="NCBI Taxonomy" id="43666"/>
    <lineage>
        <taxon>Bacteria</taxon>
        <taxon>Bacillati</taxon>
        <taxon>Actinomycetota</taxon>
        <taxon>Actinomycetes</taxon>
        <taxon>Micrococcales</taxon>
        <taxon>Micrococcaceae</taxon>
        <taxon>Paeniglutamicibacter</taxon>
    </lineage>
</organism>
<dbReference type="RefSeq" id="WP_310289083.1">
    <property type="nucleotide sequence ID" value="NZ_BAAAWO010000001.1"/>
</dbReference>
<gene>
    <name evidence="2" type="ORF">J2S64_001238</name>
</gene>
<comment type="caution">
    <text evidence="2">The sequence shown here is derived from an EMBL/GenBank/DDBJ whole genome shotgun (WGS) entry which is preliminary data.</text>
</comment>
<dbReference type="Proteomes" id="UP001183817">
    <property type="component" value="Unassembled WGS sequence"/>
</dbReference>
<proteinExistence type="predicted"/>
<feature type="transmembrane region" description="Helical" evidence="1">
    <location>
        <begin position="120"/>
        <end position="145"/>
    </location>
</feature>
<accession>A0ABU2BFY6</accession>
<evidence type="ECO:0000313" key="2">
    <source>
        <dbReference type="EMBL" id="MDR7357547.1"/>
    </source>
</evidence>
<name>A0ABU2BFY6_9MICC</name>
<keyword evidence="3" id="KW-1185">Reference proteome</keyword>
<protein>
    <submittedName>
        <fullName evidence="2">ABC-2 type transport system permease protein</fullName>
    </submittedName>
</protein>
<sequence length="263" mass="26384">MSAIQGTPPAAIRRGRARRAAAFEATKLASQRSTWIILSLALLGQLGLAWLLGASAQASGENGYDTTMPAPFVAFVSLQLSQLFIAVLAALSVTSEYGSGTITTSLQAVPVRLSFLGSKAAVLGAVGFVSGAALVGVGTLVAAPAAGSYGEFTPGQLATAMLGAGTYLGLLAMMMVGLGSMLRSSAGAVTAAFVLLFGLPQILPLFAAEAVQEAASYLPINAAAVLGTAAEQPYGPVTAVAVLAAWTTVFLGAGYAALRGRDS</sequence>
<keyword evidence="1" id="KW-0472">Membrane</keyword>
<dbReference type="EMBL" id="JAVDYI010000001">
    <property type="protein sequence ID" value="MDR7357547.1"/>
    <property type="molecule type" value="Genomic_DNA"/>
</dbReference>
<reference evidence="2 3" key="1">
    <citation type="submission" date="2023-07" db="EMBL/GenBank/DDBJ databases">
        <title>Sequencing the genomes of 1000 actinobacteria strains.</title>
        <authorList>
            <person name="Klenk H.-P."/>
        </authorList>
    </citation>
    <scope>NUCLEOTIDE SEQUENCE [LARGE SCALE GENOMIC DNA]</scope>
    <source>
        <strain evidence="2 3">DSM 20167</strain>
    </source>
</reference>
<keyword evidence="1" id="KW-1133">Transmembrane helix</keyword>
<dbReference type="Pfam" id="PF12730">
    <property type="entry name" value="ABC2_membrane_4"/>
    <property type="match status" value="1"/>
</dbReference>
<evidence type="ECO:0000313" key="3">
    <source>
        <dbReference type="Proteomes" id="UP001183817"/>
    </source>
</evidence>
<evidence type="ECO:0000256" key="1">
    <source>
        <dbReference type="SAM" id="Phobius"/>
    </source>
</evidence>
<feature type="transmembrane region" description="Helical" evidence="1">
    <location>
        <begin position="35"/>
        <end position="52"/>
    </location>
</feature>